<comment type="caution">
    <text evidence="1">The sequence shown here is derived from an EMBL/GenBank/DDBJ whole genome shotgun (WGS) entry which is preliminary data.</text>
</comment>
<name>A0A3N0Z0Q7_ANAGA</name>
<organism evidence="1 2">
    <name type="scientific">Anabarilius grahami</name>
    <name type="common">Kanglang fish</name>
    <name type="synonym">Barilius grahami</name>
    <dbReference type="NCBI Taxonomy" id="495550"/>
    <lineage>
        <taxon>Eukaryota</taxon>
        <taxon>Metazoa</taxon>
        <taxon>Chordata</taxon>
        <taxon>Craniata</taxon>
        <taxon>Vertebrata</taxon>
        <taxon>Euteleostomi</taxon>
        <taxon>Actinopterygii</taxon>
        <taxon>Neopterygii</taxon>
        <taxon>Teleostei</taxon>
        <taxon>Ostariophysi</taxon>
        <taxon>Cypriniformes</taxon>
        <taxon>Xenocyprididae</taxon>
        <taxon>Xenocypridinae</taxon>
        <taxon>Xenocypridinae incertae sedis</taxon>
        <taxon>Anabarilius</taxon>
    </lineage>
</organism>
<proteinExistence type="predicted"/>
<evidence type="ECO:0000313" key="2">
    <source>
        <dbReference type="Proteomes" id="UP000281406"/>
    </source>
</evidence>
<reference evidence="1 2" key="1">
    <citation type="submission" date="2018-10" db="EMBL/GenBank/DDBJ databases">
        <title>Genome assembly for a Yunnan-Guizhou Plateau 3E fish, Anabarilius grahami (Regan), and its evolutionary and genetic applications.</title>
        <authorList>
            <person name="Jiang W."/>
        </authorList>
    </citation>
    <scope>NUCLEOTIDE SEQUENCE [LARGE SCALE GENOMIC DNA]</scope>
    <source>
        <strain evidence="1">AG-KIZ</strain>
        <tissue evidence="1">Muscle</tissue>
    </source>
</reference>
<dbReference type="EMBL" id="RJVU01018281">
    <property type="protein sequence ID" value="ROL51793.1"/>
    <property type="molecule type" value="Genomic_DNA"/>
</dbReference>
<gene>
    <name evidence="1" type="ORF">DPX16_19312</name>
</gene>
<evidence type="ECO:0000313" key="1">
    <source>
        <dbReference type="EMBL" id="ROL51793.1"/>
    </source>
</evidence>
<dbReference type="Proteomes" id="UP000281406">
    <property type="component" value="Unassembled WGS sequence"/>
</dbReference>
<keyword evidence="2" id="KW-1185">Reference proteome</keyword>
<accession>A0A3N0Z0Q7</accession>
<dbReference type="AlphaFoldDB" id="A0A3N0Z0Q7"/>
<sequence>MGRNQPYQLLTMKLNYSLESEKPKVNIKDPIPGTSKGYIVVQTLQKRHFPEPETSLSFIDPHSLCQQTHYLTPRQSSMRRKTRCCQAVVLMERDLRCFVNTADKSMDG</sequence>
<protein>
    <submittedName>
        <fullName evidence="1">Uncharacterized protein</fullName>
    </submittedName>
</protein>